<evidence type="ECO:0000313" key="3">
    <source>
        <dbReference type="Proteomes" id="UP001499978"/>
    </source>
</evidence>
<dbReference type="InterPro" id="IPR000073">
    <property type="entry name" value="AB_hydrolase_1"/>
</dbReference>
<keyword evidence="3" id="KW-1185">Reference proteome</keyword>
<proteinExistence type="predicted"/>
<sequence length="177" mass="19019">MPGRYAVSGGSYGGYLAAGLAAAEPDRLAGLALLVPMVLPPGRRDVAEHRLLYREPSVSGEPDTAVVVTAESVRRFSNEVQRSVTDDVVVARIAANYPGSFPLASTYPGPALIITGRQDDALGFNDQWRQYGQLPRSTHVVLDRGGHGLLIELPGIVNALLADWMDRVETDPTGRVR</sequence>
<feature type="domain" description="AB hydrolase-1" evidence="1">
    <location>
        <begin position="3"/>
        <end position="155"/>
    </location>
</feature>
<accession>A0ABP6A7X7</accession>
<protein>
    <recommendedName>
        <fullName evidence="1">AB hydrolase-1 domain-containing protein</fullName>
    </recommendedName>
</protein>
<dbReference type="InterPro" id="IPR029058">
    <property type="entry name" value="AB_hydrolase_fold"/>
</dbReference>
<organism evidence="2 3">
    <name type="scientific">Pilimelia columellifera subsp. columellifera</name>
    <dbReference type="NCBI Taxonomy" id="706583"/>
    <lineage>
        <taxon>Bacteria</taxon>
        <taxon>Bacillati</taxon>
        <taxon>Actinomycetota</taxon>
        <taxon>Actinomycetes</taxon>
        <taxon>Micromonosporales</taxon>
        <taxon>Micromonosporaceae</taxon>
        <taxon>Pilimelia</taxon>
    </lineage>
</organism>
<dbReference type="Pfam" id="PF12697">
    <property type="entry name" value="Abhydrolase_6"/>
    <property type="match status" value="1"/>
</dbReference>
<dbReference type="Proteomes" id="UP001499978">
    <property type="component" value="Unassembled WGS sequence"/>
</dbReference>
<dbReference type="EMBL" id="BAAARY010000001">
    <property type="protein sequence ID" value="GAA2512103.1"/>
    <property type="molecule type" value="Genomic_DNA"/>
</dbReference>
<dbReference type="Gene3D" id="3.40.50.1820">
    <property type="entry name" value="alpha/beta hydrolase"/>
    <property type="match status" value="1"/>
</dbReference>
<dbReference type="RefSeq" id="WP_344167214.1">
    <property type="nucleotide sequence ID" value="NZ_BAAARY010000001.1"/>
</dbReference>
<dbReference type="SUPFAM" id="SSF53474">
    <property type="entry name" value="alpha/beta-Hydrolases"/>
    <property type="match status" value="1"/>
</dbReference>
<evidence type="ECO:0000313" key="2">
    <source>
        <dbReference type="EMBL" id="GAA2512103.1"/>
    </source>
</evidence>
<comment type="caution">
    <text evidence="2">The sequence shown here is derived from an EMBL/GenBank/DDBJ whole genome shotgun (WGS) entry which is preliminary data.</text>
</comment>
<evidence type="ECO:0000259" key="1">
    <source>
        <dbReference type="Pfam" id="PF12697"/>
    </source>
</evidence>
<reference evidence="3" key="1">
    <citation type="journal article" date="2019" name="Int. J. Syst. Evol. Microbiol.">
        <title>The Global Catalogue of Microorganisms (GCM) 10K type strain sequencing project: providing services to taxonomists for standard genome sequencing and annotation.</title>
        <authorList>
            <consortium name="The Broad Institute Genomics Platform"/>
            <consortium name="The Broad Institute Genome Sequencing Center for Infectious Disease"/>
            <person name="Wu L."/>
            <person name="Ma J."/>
        </authorList>
    </citation>
    <scope>NUCLEOTIDE SEQUENCE [LARGE SCALE GENOMIC DNA]</scope>
    <source>
        <strain evidence="3">JCM 3367</strain>
    </source>
</reference>
<name>A0ABP6A7X7_9ACTN</name>
<gene>
    <name evidence="2" type="ORF">GCM10010201_04130</name>
</gene>